<name>A0A3N4M3T9_9PEZI</name>
<evidence type="ECO:0000313" key="3">
    <source>
        <dbReference type="Proteomes" id="UP000267821"/>
    </source>
</evidence>
<protein>
    <recommendedName>
        <fullName evidence="1">DUF7624 domain-containing protein</fullName>
    </recommendedName>
</protein>
<dbReference type="Proteomes" id="UP000267821">
    <property type="component" value="Unassembled WGS sequence"/>
</dbReference>
<reference evidence="2 3" key="1">
    <citation type="journal article" date="2018" name="Nat. Ecol. Evol.">
        <title>Pezizomycetes genomes reveal the molecular basis of ectomycorrhizal truffle lifestyle.</title>
        <authorList>
            <person name="Murat C."/>
            <person name="Payen T."/>
            <person name="Noel B."/>
            <person name="Kuo A."/>
            <person name="Morin E."/>
            <person name="Chen J."/>
            <person name="Kohler A."/>
            <person name="Krizsan K."/>
            <person name="Balestrini R."/>
            <person name="Da Silva C."/>
            <person name="Montanini B."/>
            <person name="Hainaut M."/>
            <person name="Levati E."/>
            <person name="Barry K.W."/>
            <person name="Belfiori B."/>
            <person name="Cichocki N."/>
            <person name="Clum A."/>
            <person name="Dockter R.B."/>
            <person name="Fauchery L."/>
            <person name="Guy J."/>
            <person name="Iotti M."/>
            <person name="Le Tacon F."/>
            <person name="Lindquist E.A."/>
            <person name="Lipzen A."/>
            <person name="Malagnac F."/>
            <person name="Mello A."/>
            <person name="Molinier V."/>
            <person name="Miyauchi S."/>
            <person name="Poulain J."/>
            <person name="Riccioni C."/>
            <person name="Rubini A."/>
            <person name="Sitrit Y."/>
            <person name="Splivallo R."/>
            <person name="Traeger S."/>
            <person name="Wang M."/>
            <person name="Zifcakova L."/>
            <person name="Wipf D."/>
            <person name="Zambonelli A."/>
            <person name="Paolocci F."/>
            <person name="Nowrousian M."/>
            <person name="Ottonello S."/>
            <person name="Baldrian P."/>
            <person name="Spatafora J.W."/>
            <person name="Henrissat B."/>
            <person name="Nagy L.G."/>
            <person name="Aury J.M."/>
            <person name="Wincker P."/>
            <person name="Grigoriev I.V."/>
            <person name="Bonfante P."/>
            <person name="Martin F.M."/>
        </authorList>
    </citation>
    <scope>NUCLEOTIDE SEQUENCE [LARGE SCALE GENOMIC DNA]</scope>
    <source>
        <strain evidence="2 3">ATCC MYA-4762</strain>
    </source>
</reference>
<dbReference type="EMBL" id="ML121529">
    <property type="protein sequence ID" value="RPB28638.1"/>
    <property type="molecule type" value="Genomic_DNA"/>
</dbReference>
<organism evidence="2 3">
    <name type="scientific">Terfezia boudieri ATCC MYA-4762</name>
    <dbReference type="NCBI Taxonomy" id="1051890"/>
    <lineage>
        <taxon>Eukaryota</taxon>
        <taxon>Fungi</taxon>
        <taxon>Dikarya</taxon>
        <taxon>Ascomycota</taxon>
        <taxon>Pezizomycotina</taxon>
        <taxon>Pezizomycetes</taxon>
        <taxon>Pezizales</taxon>
        <taxon>Pezizaceae</taxon>
        <taxon>Terfezia</taxon>
    </lineage>
</organism>
<dbReference type="AlphaFoldDB" id="A0A3N4M3T9"/>
<sequence length="577" mass="64441">MDSPWPFASVWRLVKDFAQINAGKDHCEYPIYSPPCPDPPQDQRTSHTRHKLLQALWSACFHVCESYVHCPAQELAQQPLLHELVANLCHQLRPEWESSLDGPSLPTLTASLKATSKAVTLLLGGDKSLCPTPEPTAGWNKSRQYPQALFTSSLHSQLDLVNNLWELRQERRAQYQAPHIHLPLRACEGDDLCFQREIQSDTRNAENLIAYSCYNRSYISQVESLLTSLHALFFHIITRSSQRPTSDIDPAENDLQQNVADVKLCWAVCESLQCLTYRPTETEEGWMIYELRRDIRAGLRLEKAYSPEGLTRWDPNPWGRISRPSRPIPELNQLVESERASNDVNFAIPLRPSLDVSQESHDGIPNPATVISGGVAVRGTSATSHPADPPPRHTTWASILTASVTARSVASEHPSCASGTARSAMDHGAVSVSGSDAGFTTACDCNCPALDPQDLDYLHHIRLRILLRTAAIQRGWHNGHNMSFRDYVRSMSLSSFGKSEKRIKLFMDYRNAVLNPQNNIKERGDIAAHQGTLAQIKRAVEWKTEGGKHQFLTDLFHAVTGKQLGLVDEGCDEVIVA</sequence>
<dbReference type="Pfam" id="PF24616">
    <property type="entry name" value="DUF7624"/>
    <property type="match status" value="1"/>
</dbReference>
<evidence type="ECO:0000313" key="2">
    <source>
        <dbReference type="EMBL" id="RPB28638.1"/>
    </source>
</evidence>
<proteinExistence type="predicted"/>
<dbReference type="OrthoDB" id="5390741at2759"/>
<dbReference type="InterPro" id="IPR056041">
    <property type="entry name" value="DUF7624"/>
</dbReference>
<evidence type="ECO:0000259" key="1">
    <source>
        <dbReference type="Pfam" id="PF24616"/>
    </source>
</evidence>
<gene>
    <name evidence="2" type="ORF">L211DRAFT_401118</name>
</gene>
<accession>A0A3N4M3T9</accession>
<keyword evidence="3" id="KW-1185">Reference proteome</keyword>
<dbReference type="InParanoid" id="A0A3N4M3T9"/>
<feature type="domain" description="DUF7624" evidence="1">
    <location>
        <begin position="458"/>
        <end position="564"/>
    </location>
</feature>